<evidence type="ECO:0000256" key="1">
    <source>
        <dbReference type="ARBA" id="ARBA00022553"/>
    </source>
</evidence>
<keyword evidence="1" id="KW-0597">Phosphoprotein</keyword>
<gene>
    <name evidence="7" type="primary">CCER2</name>
</gene>
<feature type="compositionally biased region" description="Basic and acidic residues" evidence="4">
    <location>
        <begin position="212"/>
        <end position="223"/>
    </location>
</feature>
<evidence type="ECO:0000256" key="3">
    <source>
        <dbReference type="ARBA" id="ARBA00022685"/>
    </source>
</evidence>
<dbReference type="GeneID" id="115480377"/>
<feature type="signal peptide" evidence="5">
    <location>
        <begin position="1"/>
        <end position="18"/>
    </location>
</feature>
<dbReference type="PANTHER" id="PTHR10583">
    <property type="entry name" value="CHROMOGRANIN"/>
    <property type="match status" value="1"/>
</dbReference>
<dbReference type="GO" id="GO:0030141">
    <property type="term" value="C:secretory granule"/>
    <property type="evidence" value="ECO:0007669"/>
    <property type="project" value="InterPro"/>
</dbReference>
<protein>
    <submittedName>
        <fullName evidence="7">Coiled-coil domain-containing glutamate-rich protein 2</fullName>
    </submittedName>
</protein>
<dbReference type="OrthoDB" id="9948620at2759"/>
<dbReference type="RefSeq" id="XP_030074883.1">
    <property type="nucleotide sequence ID" value="XM_030219023.1"/>
</dbReference>
<name>A0A6P7ZB72_9AMPH</name>
<reference evidence="6" key="1">
    <citation type="submission" date="2024-06" db="UniProtKB">
        <authorList>
            <consortium name="RefSeq"/>
        </authorList>
    </citation>
    <scope>NUCLEOTIDE SEQUENCE [LARGE SCALE GENOMIC DNA]</scope>
</reference>
<feature type="chain" id="PRO_5027634930" evidence="5">
    <location>
        <begin position="19"/>
        <end position="432"/>
    </location>
</feature>
<evidence type="ECO:0000313" key="6">
    <source>
        <dbReference type="Proteomes" id="UP000515156"/>
    </source>
</evidence>
<dbReference type="Proteomes" id="UP000515156">
    <property type="component" value="Chromosome 11"/>
</dbReference>
<feature type="compositionally biased region" description="Basic and acidic residues" evidence="4">
    <location>
        <begin position="121"/>
        <end position="201"/>
    </location>
</feature>
<keyword evidence="2" id="KW-0765">Sulfation</keyword>
<feature type="compositionally biased region" description="Acidic residues" evidence="4">
    <location>
        <begin position="379"/>
        <end position="409"/>
    </location>
</feature>
<dbReference type="CTD" id="643669"/>
<feature type="compositionally biased region" description="Basic residues" evidence="4">
    <location>
        <begin position="263"/>
        <end position="274"/>
    </location>
</feature>
<sequence>MISAGCFLLVCLCLQVSSVPLSTQLSEEEEKVTKCIVEVLVDSMSKPSPGEVSSECLKILKEDERILAMMHHQHLLKELEDLAHRENSKHRLGHEGGHSIWESEKNEEEELKKRNAVAEAVHQKGDSKRTPVEGNGKEEMVRKESESKQEHEDVKEFEKSKTIEETIKEHKVSEGEKETRELLEEAKELLEDEEEKRKRSSPENQWTEDFEDDKRNGKEEKRNKGFQLNEMLHKTGGIKRLFSEEEGSLENGEKYRHGEFLGSHHHHHHHHHQDHHGNHQDWDKEEEEEDKRSGVHPKSIHKRMDEKASDEETAQFEAEEKGVKVSNSKTHLHGVHGEHHLGSNLWKDKRHFHHHQADSENEELRKRHHEEEPHHNSEAEEEEEEEEEEREEEEKEEEEEEEENEERELDDLKEIEFELKKTAEKLGELHRG</sequence>
<keyword evidence="6" id="KW-1185">Reference proteome</keyword>
<dbReference type="PANTHER" id="PTHR10583:SF4">
    <property type="entry name" value="SECRETOGRANIN-1"/>
    <property type="match status" value="1"/>
</dbReference>
<keyword evidence="3" id="KW-0165">Cleavage on pair of basic residues</keyword>
<evidence type="ECO:0000256" key="4">
    <source>
        <dbReference type="SAM" id="MobiDB-lite"/>
    </source>
</evidence>
<dbReference type="InParanoid" id="A0A6P7ZB72"/>
<reference evidence="7" key="2">
    <citation type="submission" date="2025-08" db="UniProtKB">
        <authorList>
            <consortium name="RefSeq"/>
        </authorList>
    </citation>
    <scope>IDENTIFICATION</scope>
</reference>
<proteinExistence type="predicted"/>
<dbReference type="KEGG" id="muo:115480377"/>
<organism evidence="6 7">
    <name type="scientific">Microcaecilia unicolor</name>
    <dbReference type="NCBI Taxonomy" id="1415580"/>
    <lineage>
        <taxon>Eukaryota</taxon>
        <taxon>Metazoa</taxon>
        <taxon>Chordata</taxon>
        <taxon>Craniata</taxon>
        <taxon>Vertebrata</taxon>
        <taxon>Euteleostomi</taxon>
        <taxon>Amphibia</taxon>
        <taxon>Gymnophiona</taxon>
        <taxon>Siphonopidae</taxon>
        <taxon>Microcaecilia</taxon>
    </lineage>
</organism>
<feature type="compositionally biased region" description="Basic and acidic residues" evidence="4">
    <location>
        <begin position="93"/>
        <end position="104"/>
    </location>
</feature>
<dbReference type="InterPro" id="IPR001819">
    <property type="entry name" value="Chromogranin_AB"/>
</dbReference>
<accession>A0A6P7ZB72</accession>
<keyword evidence="5" id="KW-0732">Signal</keyword>
<evidence type="ECO:0000313" key="7">
    <source>
        <dbReference type="RefSeq" id="XP_030074883.1"/>
    </source>
</evidence>
<evidence type="ECO:0000256" key="2">
    <source>
        <dbReference type="ARBA" id="ARBA00022641"/>
    </source>
</evidence>
<dbReference type="GO" id="GO:0005615">
    <property type="term" value="C:extracellular space"/>
    <property type="evidence" value="ECO:0007669"/>
    <property type="project" value="TreeGrafter"/>
</dbReference>
<evidence type="ECO:0000256" key="5">
    <source>
        <dbReference type="SAM" id="SignalP"/>
    </source>
</evidence>
<feature type="region of interest" description="Disordered" evidence="4">
    <location>
        <begin position="88"/>
        <end position="416"/>
    </location>
</feature>
<dbReference type="AlphaFoldDB" id="A0A6P7ZB72"/>
<dbReference type="PRINTS" id="PR00659">
    <property type="entry name" value="CHROMOGRANIN"/>
</dbReference>
<feature type="compositionally biased region" description="Basic and acidic residues" evidence="4">
    <location>
        <begin position="355"/>
        <end position="378"/>
    </location>
</feature>